<feature type="non-terminal residue" evidence="2">
    <location>
        <position position="96"/>
    </location>
</feature>
<feature type="chain" id="PRO_5040497424" description="Secreted protein" evidence="1">
    <location>
        <begin position="25"/>
        <end position="96"/>
    </location>
</feature>
<dbReference type="RefSeq" id="XP_045963019.1">
    <property type="nucleotide sequence ID" value="XM_046101158.1"/>
</dbReference>
<accession>A0A9P8UV05</accession>
<dbReference type="Proteomes" id="UP000758603">
    <property type="component" value="Unassembled WGS sequence"/>
</dbReference>
<evidence type="ECO:0000313" key="2">
    <source>
        <dbReference type="EMBL" id="KAH6658888.1"/>
    </source>
</evidence>
<organism evidence="2 3">
    <name type="scientific">Truncatella angustata</name>
    <dbReference type="NCBI Taxonomy" id="152316"/>
    <lineage>
        <taxon>Eukaryota</taxon>
        <taxon>Fungi</taxon>
        <taxon>Dikarya</taxon>
        <taxon>Ascomycota</taxon>
        <taxon>Pezizomycotina</taxon>
        <taxon>Sordariomycetes</taxon>
        <taxon>Xylariomycetidae</taxon>
        <taxon>Amphisphaeriales</taxon>
        <taxon>Sporocadaceae</taxon>
        <taxon>Truncatella</taxon>
    </lineage>
</organism>
<comment type="caution">
    <text evidence="2">The sequence shown here is derived from an EMBL/GenBank/DDBJ whole genome shotgun (WGS) entry which is preliminary data.</text>
</comment>
<dbReference type="GeneID" id="70130050"/>
<name>A0A9P8UV05_9PEZI</name>
<reference evidence="2" key="1">
    <citation type="journal article" date="2021" name="Nat. Commun.">
        <title>Genetic determinants of endophytism in the Arabidopsis root mycobiome.</title>
        <authorList>
            <person name="Mesny F."/>
            <person name="Miyauchi S."/>
            <person name="Thiergart T."/>
            <person name="Pickel B."/>
            <person name="Atanasova L."/>
            <person name="Karlsson M."/>
            <person name="Huettel B."/>
            <person name="Barry K.W."/>
            <person name="Haridas S."/>
            <person name="Chen C."/>
            <person name="Bauer D."/>
            <person name="Andreopoulos W."/>
            <person name="Pangilinan J."/>
            <person name="LaButti K."/>
            <person name="Riley R."/>
            <person name="Lipzen A."/>
            <person name="Clum A."/>
            <person name="Drula E."/>
            <person name="Henrissat B."/>
            <person name="Kohler A."/>
            <person name="Grigoriev I.V."/>
            <person name="Martin F.M."/>
            <person name="Hacquard S."/>
        </authorList>
    </citation>
    <scope>NUCLEOTIDE SEQUENCE</scope>
    <source>
        <strain evidence="2">MPI-SDFR-AT-0073</strain>
    </source>
</reference>
<evidence type="ECO:0008006" key="4">
    <source>
        <dbReference type="Google" id="ProtNLM"/>
    </source>
</evidence>
<keyword evidence="1" id="KW-0732">Signal</keyword>
<protein>
    <recommendedName>
        <fullName evidence="4">Secreted protein</fullName>
    </recommendedName>
</protein>
<sequence>MGQRDRPAWSAWFLSHHALVLTPAILLGPESLSWISSPWSFACFPGSSLAPHWGLSPGDPPKSSFGNLSRRWLHRQCSIRATTLPFLAPRSTLLSL</sequence>
<dbReference type="AlphaFoldDB" id="A0A9P8UV05"/>
<proteinExistence type="predicted"/>
<feature type="signal peptide" evidence="1">
    <location>
        <begin position="1"/>
        <end position="24"/>
    </location>
</feature>
<keyword evidence="3" id="KW-1185">Reference proteome</keyword>
<evidence type="ECO:0000313" key="3">
    <source>
        <dbReference type="Proteomes" id="UP000758603"/>
    </source>
</evidence>
<evidence type="ECO:0000256" key="1">
    <source>
        <dbReference type="SAM" id="SignalP"/>
    </source>
</evidence>
<dbReference type="EMBL" id="JAGPXC010000001">
    <property type="protein sequence ID" value="KAH6658888.1"/>
    <property type="molecule type" value="Genomic_DNA"/>
</dbReference>
<gene>
    <name evidence="2" type="ORF">BKA67DRAFT_542864</name>
</gene>